<comment type="subcellular location">
    <subcellularLocation>
        <location evidence="6">Cytoplasm</location>
    </subcellularLocation>
</comment>
<sequence length="192" mass="21046">MADGEVENKLRDVIERKILDARRVFFSEPVTDKSAADAIKKLWYLELTNPGQPIVFVINSPGGSVDAGFAVWDQIKMMTSPVTTVVTGLAASMGSVLSLCAAPGRRFATPHSRIMIHQPSIGGPITGQATDLDIHAREILKTKKRIVDVYLEATGQSREVIEKAIDRDTWMTADEAKDFGLLDGILFSFNDL</sequence>
<reference evidence="9 10" key="1">
    <citation type="journal article" date="2020" name="Data Brief">
        <title>Data of de novo genome assembly of the Chlamydia psittaci strain isolated from the livestock in Volga Region, Russian Federation.</title>
        <authorList>
            <person name="Feodorova V.A."/>
            <person name="Zaitsev S.S."/>
            <person name="Khizhnyakova M.A."/>
            <person name="Saltykov Y.V."/>
            <person name="Evstifeev V.V."/>
            <person name="Khusainov F.M."/>
            <person name="Yakovlev S.I."/>
            <person name="Larionova O.S."/>
            <person name="Motin V.L."/>
        </authorList>
    </citation>
    <scope>NUCLEOTIDE SEQUENCE [LARGE SCALE GENOMIC DNA]</scope>
    <source>
        <strain evidence="9 10">Rostinovo-70</strain>
    </source>
</reference>
<evidence type="ECO:0000256" key="3">
    <source>
        <dbReference type="ARBA" id="ARBA00022801"/>
    </source>
</evidence>
<dbReference type="HAMAP" id="MF_00444">
    <property type="entry name" value="ClpP"/>
    <property type="match status" value="1"/>
</dbReference>
<evidence type="ECO:0000256" key="7">
    <source>
        <dbReference type="PROSITE-ProRule" id="PRU10086"/>
    </source>
</evidence>
<dbReference type="EC" id="3.4.21.92" evidence="6"/>
<feature type="active site" evidence="6 7">
    <location>
        <position position="117"/>
    </location>
</feature>
<dbReference type="PROSITE" id="PS00382">
    <property type="entry name" value="CLP_PROTEASE_HIS"/>
    <property type="match status" value="1"/>
</dbReference>
<dbReference type="Pfam" id="PF00574">
    <property type="entry name" value="CLP_protease"/>
    <property type="match status" value="1"/>
</dbReference>
<dbReference type="PRINTS" id="PR00127">
    <property type="entry name" value="CLPPROTEASEP"/>
</dbReference>
<comment type="similarity">
    <text evidence="1 6 8">Belongs to the peptidase S14 family.</text>
</comment>
<dbReference type="InterPro" id="IPR023562">
    <property type="entry name" value="ClpP/TepA"/>
</dbReference>
<dbReference type="InterPro" id="IPR001907">
    <property type="entry name" value="ClpP"/>
</dbReference>
<dbReference type="Proteomes" id="UP000320536">
    <property type="component" value="Chromosome"/>
</dbReference>
<keyword evidence="4 6" id="KW-0720">Serine protease</keyword>
<feature type="active site" description="Nucleophile" evidence="6">
    <location>
        <position position="92"/>
    </location>
</feature>
<dbReference type="GO" id="GO:0008233">
    <property type="term" value="F:peptidase activity"/>
    <property type="evidence" value="ECO:0007669"/>
    <property type="project" value="UniProtKB-KW"/>
</dbReference>
<dbReference type="SUPFAM" id="SSF52096">
    <property type="entry name" value="ClpP/crotonase"/>
    <property type="match status" value="1"/>
</dbReference>
<evidence type="ECO:0000256" key="8">
    <source>
        <dbReference type="RuleBase" id="RU003567"/>
    </source>
</evidence>
<organism evidence="9 10">
    <name type="scientific">Chlamydophila parapsittaci</name>
    <dbReference type="NCBI Taxonomy" id="344886"/>
    <lineage>
        <taxon>Bacteria</taxon>
        <taxon>Pseudomonadati</taxon>
        <taxon>Chlamydiota</taxon>
        <taxon>Chlamydiia</taxon>
        <taxon>Chlamydiales</taxon>
        <taxon>Chlamydiaceae</taxon>
        <taxon>Chlamydia/Chlamydophila group</taxon>
        <taxon>Chlamydia</taxon>
    </lineage>
</organism>
<dbReference type="InterPro" id="IPR033135">
    <property type="entry name" value="ClpP_His_AS"/>
</dbReference>
<keyword evidence="10" id="KW-1185">Reference proteome</keyword>
<evidence type="ECO:0000256" key="5">
    <source>
        <dbReference type="ARBA" id="ARBA00034021"/>
    </source>
</evidence>
<evidence type="ECO:0000256" key="4">
    <source>
        <dbReference type="ARBA" id="ARBA00022825"/>
    </source>
</evidence>
<dbReference type="GO" id="GO:0006508">
    <property type="term" value="P:proteolysis"/>
    <property type="evidence" value="ECO:0007669"/>
    <property type="project" value="UniProtKB-KW"/>
</dbReference>
<dbReference type="GeneID" id="93024780"/>
<dbReference type="PANTHER" id="PTHR10381">
    <property type="entry name" value="ATP-DEPENDENT CLP PROTEASE PROTEOLYTIC SUBUNIT"/>
    <property type="match status" value="1"/>
</dbReference>
<comment type="function">
    <text evidence="6">Cleaves peptides in various proteins in a process that requires ATP hydrolysis. Has a chymotrypsin-like activity. Plays a major role in the degradation of misfolded proteins.</text>
</comment>
<name>A0ABX5VYT4_9CHLA</name>
<keyword evidence="3 6" id="KW-0378">Hydrolase</keyword>
<accession>A0ABX5VYT4</accession>
<dbReference type="NCBIfam" id="NF009205">
    <property type="entry name" value="PRK12553.1"/>
    <property type="match status" value="1"/>
</dbReference>
<evidence type="ECO:0000256" key="2">
    <source>
        <dbReference type="ARBA" id="ARBA00022670"/>
    </source>
</evidence>
<dbReference type="Gene3D" id="3.90.226.10">
    <property type="entry name" value="2-enoyl-CoA Hydratase, Chain A, domain 1"/>
    <property type="match status" value="1"/>
</dbReference>
<proteinExistence type="inferred from homology"/>
<keyword evidence="2 6" id="KW-0645">Protease</keyword>
<evidence type="ECO:0000256" key="6">
    <source>
        <dbReference type="HAMAP-Rule" id="MF_00444"/>
    </source>
</evidence>
<protein>
    <recommendedName>
        <fullName evidence="6 8">ATP-dependent Clp protease proteolytic subunit</fullName>
        <ecNumber evidence="6">3.4.21.92</ecNumber>
    </recommendedName>
    <alternativeName>
        <fullName evidence="6">Endopeptidase Clp</fullName>
    </alternativeName>
</protein>
<keyword evidence="6" id="KW-0963">Cytoplasm</keyword>
<evidence type="ECO:0000313" key="10">
    <source>
        <dbReference type="Proteomes" id="UP000320536"/>
    </source>
</evidence>
<dbReference type="InterPro" id="IPR029045">
    <property type="entry name" value="ClpP/crotonase-like_dom_sf"/>
</dbReference>
<dbReference type="RefSeq" id="WP_006343884.1">
    <property type="nucleotide sequence ID" value="NZ_CP041038.1"/>
</dbReference>
<comment type="catalytic activity">
    <reaction evidence="5 6 7">
        <text>Hydrolysis of proteins to small peptides in the presence of ATP and magnesium. alpha-casein is the usual test substrate. In the absence of ATP, only oligopeptides shorter than five residues are hydrolyzed (such as succinyl-Leu-Tyr-|-NHMec, and Leu-Tyr-Leu-|-Tyr-Trp, in which cleavage of the -Tyr-|-Leu- and -Tyr-|-Trp bonds also occurs).</text>
        <dbReference type="EC" id="3.4.21.92"/>
    </reaction>
</comment>
<evidence type="ECO:0000256" key="1">
    <source>
        <dbReference type="ARBA" id="ARBA00007039"/>
    </source>
</evidence>
<dbReference type="EMBL" id="CP041038">
    <property type="protein sequence ID" value="QDE37424.1"/>
    <property type="molecule type" value="Genomic_DNA"/>
</dbReference>
<gene>
    <name evidence="6" type="primary">clpP</name>
    <name evidence="9" type="ORF">FI836_03880</name>
</gene>
<evidence type="ECO:0000313" key="9">
    <source>
        <dbReference type="EMBL" id="QDE37424.1"/>
    </source>
</evidence>
<comment type="subunit">
    <text evidence="6">Fourteen ClpP subunits assemble into 2 heptameric rings which stack back to back to give a disk-like structure with a central cavity, resembling the structure of eukaryotic proteasomes.</text>
</comment>
<dbReference type="PANTHER" id="PTHR10381:SF11">
    <property type="entry name" value="ATP-DEPENDENT CLP PROTEASE PROTEOLYTIC SUBUNIT, MITOCHONDRIAL"/>
    <property type="match status" value="1"/>
</dbReference>
<dbReference type="CDD" id="cd07017">
    <property type="entry name" value="S14_ClpP_2"/>
    <property type="match status" value="1"/>
</dbReference>